<keyword evidence="5" id="KW-0804">Transcription</keyword>
<dbReference type="GeneID" id="28731377"/>
<evidence type="ECO:0000256" key="7">
    <source>
        <dbReference type="SAM" id="MobiDB-lite"/>
    </source>
</evidence>
<dbReference type="Proteomes" id="UP000038010">
    <property type="component" value="Unassembled WGS sequence"/>
</dbReference>
<dbReference type="SMART" id="SM00066">
    <property type="entry name" value="GAL4"/>
    <property type="match status" value="1"/>
</dbReference>
<evidence type="ECO:0000313" key="10">
    <source>
        <dbReference type="Proteomes" id="UP000038010"/>
    </source>
</evidence>
<reference evidence="9 10" key="1">
    <citation type="submission" date="2015-06" db="EMBL/GenBank/DDBJ databases">
        <title>Draft genome of the ant-associated black yeast Phialophora attae CBS 131958.</title>
        <authorList>
            <person name="Moreno L.F."/>
            <person name="Stielow B.J."/>
            <person name="de Hoog S."/>
            <person name="Vicente V.A."/>
            <person name="Weiss V.A."/>
            <person name="de Vries M."/>
            <person name="Cruz L.M."/>
            <person name="Souza E.M."/>
        </authorList>
    </citation>
    <scope>NUCLEOTIDE SEQUENCE [LARGE SCALE GENOMIC DNA]</scope>
    <source>
        <strain evidence="9 10">CBS 131958</strain>
    </source>
</reference>
<evidence type="ECO:0000256" key="5">
    <source>
        <dbReference type="ARBA" id="ARBA00023163"/>
    </source>
</evidence>
<feature type="compositionally biased region" description="Polar residues" evidence="7">
    <location>
        <begin position="591"/>
        <end position="619"/>
    </location>
</feature>
<dbReference type="PROSITE" id="PS00463">
    <property type="entry name" value="ZN2_CY6_FUNGAL_1"/>
    <property type="match status" value="1"/>
</dbReference>
<dbReference type="PANTHER" id="PTHR31001">
    <property type="entry name" value="UNCHARACTERIZED TRANSCRIPTIONAL REGULATORY PROTEIN"/>
    <property type="match status" value="1"/>
</dbReference>
<feature type="region of interest" description="Disordered" evidence="7">
    <location>
        <begin position="583"/>
        <end position="638"/>
    </location>
</feature>
<gene>
    <name evidence="9" type="ORF">AB675_10707</name>
</gene>
<evidence type="ECO:0000256" key="4">
    <source>
        <dbReference type="ARBA" id="ARBA00023125"/>
    </source>
</evidence>
<keyword evidence="2" id="KW-0479">Metal-binding</keyword>
<dbReference type="GO" id="GO:0003677">
    <property type="term" value="F:DNA binding"/>
    <property type="evidence" value="ECO:0007669"/>
    <property type="project" value="UniProtKB-KW"/>
</dbReference>
<dbReference type="CDD" id="cd12148">
    <property type="entry name" value="fungal_TF_MHR"/>
    <property type="match status" value="1"/>
</dbReference>
<feature type="region of interest" description="Disordered" evidence="7">
    <location>
        <begin position="100"/>
        <end position="125"/>
    </location>
</feature>
<feature type="region of interest" description="Disordered" evidence="7">
    <location>
        <begin position="1"/>
        <end position="20"/>
    </location>
</feature>
<evidence type="ECO:0000256" key="3">
    <source>
        <dbReference type="ARBA" id="ARBA00023015"/>
    </source>
</evidence>
<evidence type="ECO:0000256" key="6">
    <source>
        <dbReference type="ARBA" id="ARBA00023242"/>
    </source>
</evidence>
<keyword evidence="4" id="KW-0238">DNA-binding</keyword>
<keyword evidence="6" id="KW-0539">Nucleus</keyword>
<dbReference type="VEuPathDB" id="FungiDB:AB675_10707"/>
<evidence type="ECO:0000256" key="2">
    <source>
        <dbReference type="ARBA" id="ARBA00022723"/>
    </source>
</evidence>
<dbReference type="RefSeq" id="XP_018000799.1">
    <property type="nucleotide sequence ID" value="XM_018139497.1"/>
</dbReference>
<keyword evidence="10" id="KW-1185">Reference proteome</keyword>
<evidence type="ECO:0000259" key="8">
    <source>
        <dbReference type="PROSITE" id="PS50048"/>
    </source>
</evidence>
<dbReference type="InterPro" id="IPR050613">
    <property type="entry name" value="Sec_Metabolite_Reg"/>
</dbReference>
<dbReference type="PANTHER" id="PTHR31001:SF49">
    <property type="entry name" value="ZN(II)2CYS6 TRANSCRIPTION FACTOR (EUROFUNG)"/>
    <property type="match status" value="1"/>
</dbReference>
<evidence type="ECO:0000256" key="1">
    <source>
        <dbReference type="ARBA" id="ARBA00004123"/>
    </source>
</evidence>
<organism evidence="9 10">
    <name type="scientific">Cyphellophora attinorum</name>
    <dbReference type="NCBI Taxonomy" id="1664694"/>
    <lineage>
        <taxon>Eukaryota</taxon>
        <taxon>Fungi</taxon>
        <taxon>Dikarya</taxon>
        <taxon>Ascomycota</taxon>
        <taxon>Pezizomycotina</taxon>
        <taxon>Eurotiomycetes</taxon>
        <taxon>Chaetothyriomycetidae</taxon>
        <taxon>Chaetothyriales</taxon>
        <taxon>Cyphellophoraceae</taxon>
        <taxon>Cyphellophora</taxon>
    </lineage>
</organism>
<dbReference type="AlphaFoldDB" id="A0A0N1P1J4"/>
<dbReference type="GO" id="GO:0008270">
    <property type="term" value="F:zinc ion binding"/>
    <property type="evidence" value="ECO:0007669"/>
    <property type="project" value="InterPro"/>
</dbReference>
<name>A0A0N1P1J4_9EURO</name>
<dbReference type="InterPro" id="IPR007219">
    <property type="entry name" value="XnlR_reg_dom"/>
</dbReference>
<keyword evidence="3" id="KW-0805">Transcription regulation</keyword>
<dbReference type="EMBL" id="LFJN01000011">
    <property type="protein sequence ID" value="KPI40836.1"/>
    <property type="molecule type" value="Genomic_DNA"/>
</dbReference>
<dbReference type="GO" id="GO:0000981">
    <property type="term" value="F:DNA-binding transcription factor activity, RNA polymerase II-specific"/>
    <property type="evidence" value="ECO:0007669"/>
    <property type="project" value="InterPro"/>
</dbReference>
<dbReference type="CDD" id="cd00067">
    <property type="entry name" value="GAL4"/>
    <property type="match status" value="1"/>
</dbReference>
<comment type="subcellular location">
    <subcellularLocation>
        <location evidence="1">Nucleus</location>
    </subcellularLocation>
</comment>
<dbReference type="SUPFAM" id="SSF57701">
    <property type="entry name" value="Zn2/Cys6 DNA-binding domain"/>
    <property type="match status" value="1"/>
</dbReference>
<dbReference type="Pfam" id="PF00172">
    <property type="entry name" value="Zn_clus"/>
    <property type="match status" value="1"/>
</dbReference>
<dbReference type="GO" id="GO:0006351">
    <property type="term" value="P:DNA-templated transcription"/>
    <property type="evidence" value="ECO:0007669"/>
    <property type="project" value="InterPro"/>
</dbReference>
<evidence type="ECO:0000313" key="9">
    <source>
        <dbReference type="EMBL" id="KPI40836.1"/>
    </source>
</evidence>
<dbReference type="Gene3D" id="4.10.240.10">
    <property type="entry name" value="Zn(2)-C6 fungal-type DNA-binding domain"/>
    <property type="match status" value="1"/>
</dbReference>
<dbReference type="PROSITE" id="PS50048">
    <property type="entry name" value="ZN2_CY6_FUNGAL_2"/>
    <property type="match status" value="1"/>
</dbReference>
<dbReference type="STRING" id="1664694.A0A0N1P1J4"/>
<protein>
    <submittedName>
        <fullName evidence="9">Putative transcriptional regulatory protein</fullName>
    </submittedName>
</protein>
<accession>A0A0N1P1J4</accession>
<feature type="domain" description="Zn(2)-C6 fungal-type" evidence="8">
    <location>
        <begin position="26"/>
        <end position="58"/>
    </location>
</feature>
<dbReference type="SMART" id="SM00906">
    <property type="entry name" value="Fungal_trans"/>
    <property type="match status" value="1"/>
</dbReference>
<proteinExistence type="predicted"/>
<feature type="compositionally biased region" description="Basic and acidic residues" evidence="7">
    <location>
        <begin position="8"/>
        <end position="19"/>
    </location>
</feature>
<sequence>MPRTLASSEKRGHVSPGDRTRRRPISCLLCRARKLKCDHALPACGNCVNRGDITACRYVPRKNEARATALQVSDLPGAAQAKIDNLERLLITFMSSQQQPKTLLDTPPGSSATESFDVDGSGNSPVRQTTFSSAAPETGLRISADYKQSSSVDHAHWALLLDEIEDVRSFLQTKHSRSERPSGGTTDTITRSIADPGPSLLFGTANVPSRAEILSQLPSKYTCDMFVDRFFAHLYPAIHVLHEPVFRKQYQQFWSNSRSTPMAWLAMLFAILRIASLDYLREEDEPLEHQAKCADLASTFRHRLTDCLIAADYTRPQEFLIETLILHLYAEYVSSRDAKSTVWVLVGMIVRLAMRMGYHQERQPTMRATPFHAEMRRRVWTFIQQCDILVSFQMGLPSMTAPASLEASLPRNIHDEGGAFDEDCTALPPALPDSVPTKISYLIAKARLASGLARALDEVNRTPAPTWENVLEIDRKLRQIYDNVADHWKLGELSAQDSLVLTSLAIHDYLLAATIIAADLYSNNASPGDTSGVREVYGVPTQTEMIKSLRTAGEIFGRQTESAEARKAANVLRMIVDKVGPRRRHCGVTSRARQATSEFSRMTTTVSPSQNAGPTQSYRPTLPDPLASARSSQGLQPAGQLEETIAQARELTSLEFAPWSHSVSGNQSVQEQQGRHHLPAFGFPGSWTASKDIPTFTDPMLNDPIAQDWLPFSSPLSLADPMASLWTMCSASQEDFSLECPSP</sequence>
<dbReference type="OrthoDB" id="5579088at2759"/>
<dbReference type="InterPro" id="IPR036864">
    <property type="entry name" value="Zn2-C6_fun-type_DNA-bd_sf"/>
</dbReference>
<comment type="caution">
    <text evidence="9">The sequence shown here is derived from an EMBL/GenBank/DDBJ whole genome shotgun (WGS) entry which is preliminary data.</text>
</comment>
<dbReference type="Pfam" id="PF04082">
    <property type="entry name" value="Fungal_trans"/>
    <property type="match status" value="1"/>
</dbReference>
<dbReference type="GO" id="GO:0005634">
    <property type="term" value="C:nucleus"/>
    <property type="evidence" value="ECO:0007669"/>
    <property type="project" value="UniProtKB-SubCell"/>
</dbReference>
<dbReference type="InterPro" id="IPR001138">
    <property type="entry name" value="Zn2Cys6_DnaBD"/>
</dbReference>